<sequence length="331" mass="36013">MMIAPAFRRVALAAAATFVLAAGSLSSGAAAQGWRGWNIHTPEHPNGRGMDHFADTVARTSEGRLALRTFHNGQLGQQDEAIQQIRLGTIDFASFNLNSFTNVAPAAGVVALPFLFRDNAHSRLAIDGVAGQEVARDLEQAGLVALAWYDSGVRNLYSVRPVHSLSDMQGLRVRVQNSNLWLETMRALGATAVSAPLSAVIQRFQSNAIDAAENNWVSYHTVGHFEGARFMTMTQHSAVPEVLAVSRTRWNRLPEADRALLRAAAVESATLQRDLMDRQEAASRDHVIANGITVIEPTDRAAWIAAMDPVYARFAGTPRLQGLVESIRALR</sequence>
<dbReference type="STRING" id="1123062.SAMN02745775_106148"/>
<gene>
    <name evidence="3" type="ORF">SAMN02745775_106148</name>
</gene>
<proteinExistence type="predicted"/>
<dbReference type="NCBIfam" id="NF037995">
    <property type="entry name" value="TRAP_S1"/>
    <property type="match status" value="1"/>
</dbReference>
<accession>A0A1I4BUD2</accession>
<evidence type="ECO:0000256" key="1">
    <source>
        <dbReference type="ARBA" id="ARBA00022729"/>
    </source>
</evidence>
<evidence type="ECO:0000256" key="2">
    <source>
        <dbReference type="SAM" id="SignalP"/>
    </source>
</evidence>
<dbReference type="GO" id="GO:0030246">
    <property type="term" value="F:carbohydrate binding"/>
    <property type="evidence" value="ECO:0007669"/>
    <property type="project" value="TreeGrafter"/>
</dbReference>
<keyword evidence="1 2" id="KW-0732">Signal</keyword>
<feature type="signal peptide" evidence="2">
    <location>
        <begin position="1"/>
        <end position="21"/>
    </location>
</feature>
<dbReference type="PANTHER" id="PTHR33376:SF2">
    <property type="entry name" value="DICARBOXYLATE-BINDING PERIPLASMIC PROTEIN"/>
    <property type="match status" value="1"/>
</dbReference>
<dbReference type="InterPro" id="IPR004682">
    <property type="entry name" value="TRAP_DctP"/>
</dbReference>
<dbReference type="Pfam" id="PF03480">
    <property type="entry name" value="DctP"/>
    <property type="match status" value="1"/>
</dbReference>
<dbReference type="RefSeq" id="WP_245762131.1">
    <property type="nucleotide sequence ID" value="NZ_FOSQ01000006.1"/>
</dbReference>
<dbReference type="GO" id="GO:0030288">
    <property type="term" value="C:outer membrane-bounded periplasmic space"/>
    <property type="evidence" value="ECO:0007669"/>
    <property type="project" value="InterPro"/>
</dbReference>
<evidence type="ECO:0000313" key="4">
    <source>
        <dbReference type="Proteomes" id="UP000199473"/>
    </source>
</evidence>
<dbReference type="EMBL" id="FOSQ01000006">
    <property type="protein sequence ID" value="SFK72394.1"/>
    <property type="molecule type" value="Genomic_DNA"/>
</dbReference>
<feature type="chain" id="PRO_5011453278" evidence="2">
    <location>
        <begin position="22"/>
        <end position="331"/>
    </location>
</feature>
<evidence type="ECO:0000313" key="3">
    <source>
        <dbReference type="EMBL" id="SFK72394.1"/>
    </source>
</evidence>
<dbReference type="Proteomes" id="UP000199473">
    <property type="component" value="Unassembled WGS sequence"/>
</dbReference>
<reference evidence="3 4" key="1">
    <citation type="submission" date="2016-10" db="EMBL/GenBank/DDBJ databases">
        <authorList>
            <person name="de Groot N.N."/>
        </authorList>
    </citation>
    <scope>NUCLEOTIDE SEQUENCE [LARGE SCALE GENOMIC DNA]</scope>
    <source>
        <strain evidence="3 4">DSM 19981</strain>
    </source>
</reference>
<dbReference type="GO" id="GO:0055085">
    <property type="term" value="P:transmembrane transport"/>
    <property type="evidence" value="ECO:0007669"/>
    <property type="project" value="InterPro"/>
</dbReference>
<protein>
    <submittedName>
        <fullName evidence="3">Tripartite ATP-independent transporter solute receptor, DctP family</fullName>
    </submittedName>
</protein>
<dbReference type="PIRSF" id="PIRSF006470">
    <property type="entry name" value="DctB"/>
    <property type="match status" value="1"/>
</dbReference>
<dbReference type="NCBIfam" id="TIGR00787">
    <property type="entry name" value="dctP"/>
    <property type="match status" value="1"/>
</dbReference>
<dbReference type="AlphaFoldDB" id="A0A1I4BUD2"/>
<name>A0A1I4BUD2_9PROT</name>
<keyword evidence="3" id="KW-0675">Receptor</keyword>
<dbReference type="Gene3D" id="3.40.190.170">
    <property type="entry name" value="Bacterial extracellular solute-binding protein, family 7"/>
    <property type="match status" value="1"/>
</dbReference>
<dbReference type="InterPro" id="IPR038404">
    <property type="entry name" value="TRAP_DctP_sf"/>
</dbReference>
<organism evidence="3 4">
    <name type="scientific">Falsiroseomonas stagni DSM 19981</name>
    <dbReference type="NCBI Taxonomy" id="1123062"/>
    <lineage>
        <taxon>Bacteria</taxon>
        <taxon>Pseudomonadati</taxon>
        <taxon>Pseudomonadota</taxon>
        <taxon>Alphaproteobacteria</taxon>
        <taxon>Acetobacterales</taxon>
        <taxon>Roseomonadaceae</taxon>
        <taxon>Falsiroseomonas</taxon>
    </lineage>
</organism>
<keyword evidence="4" id="KW-1185">Reference proteome</keyword>
<dbReference type="InterPro" id="IPR018389">
    <property type="entry name" value="DctP_fam"/>
</dbReference>
<dbReference type="PANTHER" id="PTHR33376">
    <property type="match status" value="1"/>
</dbReference>